<dbReference type="PANTHER" id="PTHR15469">
    <property type="entry name" value="NADH-UBIQUINONE OXIDOREDUCTASE B15 SUBUNIT"/>
    <property type="match status" value="1"/>
</dbReference>
<evidence type="ECO:0000256" key="7">
    <source>
        <dbReference type="ARBA" id="ARBA00022792"/>
    </source>
</evidence>
<keyword evidence="5" id="KW-0679">Respiratory chain</keyword>
<evidence type="ECO:0000256" key="6">
    <source>
        <dbReference type="ARBA" id="ARBA00022692"/>
    </source>
</evidence>
<dbReference type="Pfam" id="PF07225">
    <property type="entry name" value="NDUF_B4"/>
    <property type="match status" value="1"/>
</dbReference>
<organism evidence="15 16">
    <name type="scientific">Syphacia muris</name>
    <dbReference type="NCBI Taxonomy" id="451379"/>
    <lineage>
        <taxon>Eukaryota</taxon>
        <taxon>Metazoa</taxon>
        <taxon>Ecdysozoa</taxon>
        <taxon>Nematoda</taxon>
        <taxon>Chromadorea</taxon>
        <taxon>Rhabditida</taxon>
        <taxon>Spirurina</taxon>
        <taxon>Oxyuridomorpha</taxon>
        <taxon>Oxyuroidea</taxon>
        <taxon>Oxyuridae</taxon>
        <taxon>Syphacia</taxon>
    </lineage>
</organism>
<dbReference type="STRING" id="451379.A0A0N5ALR0"/>
<keyword evidence="6 14" id="KW-0812">Transmembrane</keyword>
<keyword evidence="10" id="KW-0496">Mitochondrion</keyword>
<evidence type="ECO:0000256" key="3">
    <source>
        <dbReference type="ARBA" id="ARBA00018681"/>
    </source>
</evidence>
<evidence type="ECO:0000256" key="10">
    <source>
        <dbReference type="ARBA" id="ARBA00023128"/>
    </source>
</evidence>
<keyword evidence="9 14" id="KW-1133">Transmembrane helix</keyword>
<keyword evidence="15" id="KW-1185">Reference proteome</keyword>
<proteinExistence type="inferred from homology"/>
<evidence type="ECO:0000256" key="5">
    <source>
        <dbReference type="ARBA" id="ARBA00022660"/>
    </source>
</evidence>
<evidence type="ECO:0000256" key="4">
    <source>
        <dbReference type="ARBA" id="ARBA00022448"/>
    </source>
</evidence>
<dbReference type="GO" id="GO:0005743">
    <property type="term" value="C:mitochondrial inner membrane"/>
    <property type="evidence" value="ECO:0007669"/>
    <property type="project" value="UniProtKB-SubCell"/>
</dbReference>
<evidence type="ECO:0000256" key="13">
    <source>
        <dbReference type="ARBA" id="ARBA00030987"/>
    </source>
</evidence>
<evidence type="ECO:0000313" key="16">
    <source>
        <dbReference type="WBParaSite" id="SMUV_0000548501-mRNA-1"/>
    </source>
</evidence>
<comment type="similarity">
    <text evidence="2">Belongs to the complex I NDUFB4 subunit family.</text>
</comment>
<reference evidence="16" key="1">
    <citation type="submission" date="2017-02" db="UniProtKB">
        <authorList>
            <consortium name="WormBaseParasite"/>
        </authorList>
    </citation>
    <scope>IDENTIFICATION</scope>
</reference>
<evidence type="ECO:0000256" key="2">
    <source>
        <dbReference type="ARBA" id="ARBA00007260"/>
    </source>
</evidence>
<feature type="transmembrane region" description="Helical" evidence="14">
    <location>
        <begin position="111"/>
        <end position="129"/>
    </location>
</feature>
<evidence type="ECO:0000256" key="14">
    <source>
        <dbReference type="SAM" id="Phobius"/>
    </source>
</evidence>
<dbReference type="PANTHER" id="PTHR15469:SF0">
    <property type="entry name" value="NADH DEHYDROGENASE [UBIQUINONE] 1 BETA SUBCOMPLEX SUBUNIT 4"/>
    <property type="match status" value="1"/>
</dbReference>
<keyword evidence="4" id="KW-0813">Transport</keyword>
<comment type="subcellular location">
    <subcellularLocation>
        <location evidence="1">Mitochondrion inner membrane</location>
        <topology evidence="1">Single-pass membrane protein</topology>
    </subcellularLocation>
</comment>
<keyword evidence="7" id="KW-0999">Mitochondrion inner membrane</keyword>
<evidence type="ECO:0000256" key="9">
    <source>
        <dbReference type="ARBA" id="ARBA00022989"/>
    </source>
</evidence>
<sequence>MRLPIRLLYPAANQNIKSPRLWQDPVLGYFETHGKMKFEPNEEYNISDEEKKAVLWRYRVKEILKKEYLRREYDPHNFKYKEGVVMDPSMFRWYAADMTQVEFFRTTPRSVFLYSGGFFLVFFLMYRLVYLTKDKSDEDCLDGEMLWWDRQKGRGVTVGGSGLFAPAIGAEY</sequence>
<evidence type="ECO:0000313" key="15">
    <source>
        <dbReference type="Proteomes" id="UP000046393"/>
    </source>
</evidence>
<dbReference type="AlphaFoldDB" id="A0A0N5ALR0"/>
<protein>
    <recommendedName>
        <fullName evidence="3">NADH dehydrogenase [ubiquinone] 1 beta subcomplex subunit 4</fullName>
    </recommendedName>
    <alternativeName>
        <fullName evidence="12">Complex I-B15</fullName>
    </alternativeName>
    <alternativeName>
        <fullName evidence="13">NADH-ubiquinone oxidoreductase B15 subunit</fullName>
    </alternativeName>
</protein>
<evidence type="ECO:0000256" key="12">
    <source>
        <dbReference type="ARBA" id="ARBA00030212"/>
    </source>
</evidence>
<evidence type="ECO:0000256" key="11">
    <source>
        <dbReference type="ARBA" id="ARBA00023136"/>
    </source>
</evidence>
<accession>A0A0N5ALR0</accession>
<evidence type="ECO:0000256" key="1">
    <source>
        <dbReference type="ARBA" id="ARBA00004434"/>
    </source>
</evidence>
<dbReference type="WBParaSite" id="SMUV_0000548501-mRNA-1">
    <property type="protein sequence ID" value="SMUV_0000548501-mRNA-1"/>
    <property type="gene ID" value="SMUV_0000548501"/>
</dbReference>
<keyword evidence="8" id="KW-0249">Electron transport</keyword>
<keyword evidence="11 14" id="KW-0472">Membrane</keyword>
<dbReference type="InterPro" id="IPR009866">
    <property type="entry name" value="NADH_UbQ_OxRdtase_NDUFB4_su"/>
</dbReference>
<evidence type="ECO:0000256" key="8">
    <source>
        <dbReference type="ARBA" id="ARBA00022982"/>
    </source>
</evidence>
<name>A0A0N5ALR0_9BILA</name>
<dbReference type="Proteomes" id="UP000046393">
    <property type="component" value="Unplaced"/>
</dbReference>